<protein>
    <submittedName>
        <fullName evidence="2">Uncharacterized protein</fullName>
    </submittedName>
</protein>
<dbReference type="OrthoDB" id="5207413at2759"/>
<evidence type="ECO:0000313" key="3">
    <source>
        <dbReference type="Proteomes" id="UP000275385"/>
    </source>
</evidence>
<feature type="region of interest" description="Disordered" evidence="1">
    <location>
        <begin position="276"/>
        <end position="298"/>
    </location>
</feature>
<feature type="compositionally biased region" description="Acidic residues" evidence="1">
    <location>
        <begin position="150"/>
        <end position="159"/>
    </location>
</feature>
<dbReference type="Proteomes" id="UP000275385">
    <property type="component" value="Unassembled WGS sequence"/>
</dbReference>
<gene>
    <name evidence="2" type="ORF">DL546_001160</name>
</gene>
<accession>A0A420XW53</accession>
<evidence type="ECO:0000313" key="2">
    <source>
        <dbReference type="EMBL" id="RKU39875.1"/>
    </source>
</evidence>
<dbReference type="AlphaFoldDB" id="A0A420XW53"/>
<comment type="caution">
    <text evidence="2">The sequence shown here is derived from an EMBL/GenBank/DDBJ whole genome shotgun (WGS) entry which is preliminary data.</text>
</comment>
<feature type="region of interest" description="Disordered" evidence="1">
    <location>
        <begin position="40"/>
        <end position="84"/>
    </location>
</feature>
<name>A0A420XW53_9PEZI</name>
<dbReference type="EMBL" id="QVQW01000137">
    <property type="protein sequence ID" value="RKU39875.1"/>
    <property type="molecule type" value="Genomic_DNA"/>
</dbReference>
<organism evidence="2 3">
    <name type="scientific">Coniochaeta pulveracea</name>
    <dbReference type="NCBI Taxonomy" id="177199"/>
    <lineage>
        <taxon>Eukaryota</taxon>
        <taxon>Fungi</taxon>
        <taxon>Dikarya</taxon>
        <taxon>Ascomycota</taxon>
        <taxon>Pezizomycotina</taxon>
        <taxon>Sordariomycetes</taxon>
        <taxon>Sordariomycetidae</taxon>
        <taxon>Coniochaetales</taxon>
        <taxon>Coniochaetaceae</taxon>
        <taxon>Coniochaeta</taxon>
    </lineage>
</organism>
<reference evidence="2 3" key="1">
    <citation type="submission" date="2018-08" db="EMBL/GenBank/DDBJ databases">
        <title>Draft genome of the lignicolous fungus Coniochaeta pulveracea.</title>
        <authorList>
            <person name="Borstlap C.J."/>
            <person name="De Witt R.N."/>
            <person name="Botha A."/>
            <person name="Volschenk H."/>
        </authorList>
    </citation>
    <scope>NUCLEOTIDE SEQUENCE [LARGE SCALE GENOMIC DNA]</scope>
    <source>
        <strain evidence="2 3">CAB683</strain>
    </source>
</reference>
<feature type="compositionally biased region" description="Basic and acidic residues" evidence="1">
    <location>
        <begin position="63"/>
        <end position="72"/>
    </location>
</feature>
<sequence>MKKVCRQQAGYYYSGDQADPARQHLPIYYYGGPPVEPQRHSIYYYGGPANHPETQPDVLSGRSSRDSRESSNERGTSAPPPLGDNPWDIHYGAWKAPFSSLTEGAIYRTEAAIDPWKSLPDIPSQSRSDEEDMSWDVWSGQHGYDPDGHPEDEEDEVSDTPDNTSERPRSTEIGATSPTDVSTFSIGPTGPPYRPGDPGRIKELAGLSSAMVTVDNGFENQWWYQGGRESVVTGEALGFPPPPRLSRNSLGWAVAATSDFGGGENIQFQAVDVASPSTAQSGGIGSSDTPVSSYQSLTRSLTTRSDELFFDRRRRRNDGMVG</sequence>
<feature type="region of interest" description="Disordered" evidence="1">
    <location>
        <begin position="117"/>
        <end position="199"/>
    </location>
</feature>
<keyword evidence="3" id="KW-1185">Reference proteome</keyword>
<proteinExistence type="predicted"/>
<feature type="compositionally biased region" description="Polar residues" evidence="1">
    <location>
        <begin position="173"/>
        <end position="186"/>
    </location>
</feature>
<evidence type="ECO:0000256" key="1">
    <source>
        <dbReference type="SAM" id="MobiDB-lite"/>
    </source>
</evidence>